<feature type="domain" description="Xylanolytic transcriptional activator regulatory" evidence="7">
    <location>
        <begin position="199"/>
        <end position="273"/>
    </location>
</feature>
<keyword evidence="3" id="KW-0805">Transcription regulation</keyword>
<keyword evidence="2" id="KW-0862">Zinc</keyword>
<dbReference type="EMBL" id="JAGHQM010000302">
    <property type="protein sequence ID" value="KAH0562725.1"/>
    <property type="molecule type" value="Genomic_DNA"/>
</dbReference>
<dbReference type="GO" id="GO:0005634">
    <property type="term" value="C:nucleus"/>
    <property type="evidence" value="ECO:0007669"/>
    <property type="project" value="TreeGrafter"/>
</dbReference>
<evidence type="ECO:0000256" key="2">
    <source>
        <dbReference type="ARBA" id="ARBA00022833"/>
    </source>
</evidence>
<dbReference type="PANTHER" id="PTHR31944">
    <property type="entry name" value="HEME-RESPONSIVE ZINC FINGER TRANSCRIPTION FACTOR HAP1"/>
    <property type="match status" value="1"/>
</dbReference>
<dbReference type="GO" id="GO:0000978">
    <property type="term" value="F:RNA polymerase II cis-regulatory region sequence-specific DNA binding"/>
    <property type="evidence" value="ECO:0007669"/>
    <property type="project" value="TreeGrafter"/>
</dbReference>
<keyword evidence="6" id="KW-0539">Nucleus</keyword>
<dbReference type="SMART" id="SM00906">
    <property type="entry name" value="Fungal_trans"/>
    <property type="match status" value="1"/>
</dbReference>
<evidence type="ECO:0000313" key="9">
    <source>
        <dbReference type="Proteomes" id="UP000750711"/>
    </source>
</evidence>
<evidence type="ECO:0000256" key="5">
    <source>
        <dbReference type="ARBA" id="ARBA00023163"/>
    </source>
</evidence>
<organism evidence="8 9">
    <name type="scientific">Trichoglossum hirsutum</name>
    <dbReference type="NCBI Taxonomy" id="265104"/>
    <lineage>
        <taxon>Eukaryota</taxon>
        <taxon>Fungi</taxon>
        <taxon>Dikarya</taxon>
        <taxon>Ascomycota</taxon>
        <taxon>Pezizomycotina</taxon>
        <taxon>Geoglossomycetes</taxon>
        <taxon>Geoglossales</taxon>
        <taxon>Geoglossaceae</taxon>
        <taxon>Trichoglossum</taxon>
    </lineage>
</organism>
<proteinExistence type="predicted"/>
<keyword evidence="1" id="KW-0479">Metal-binding</keyword>
<evidence type="ECO:0000256" key="6">
    <source>
        <dbReference type="ARBA" id="ARBA00023242"/>
    </source>
</evidence>
<dbReference type="PANTHER" id="PTHR31944:SF131">
    <property type="entry name" value="HEME-RESPONSIVE ZINC FINGER TRANSCRIPTION FACTOR HAP1"/>
    <property type="match status" value="1"/>
</dbReference>
<dbReference type="InterPro" id="IPR051430">
    <property type="entry name" value="Fungal_TF_Env_Response"/>
</dbReference>
<sequence>MTQRTEKKHPQDPQEVNKMENEVGKFVHQSFSNPATAPMMNELRAYHERFTKRYRKVVSTSPICDMSQILDLLPPRLVCDRLVREYLSIFEKTMRILHAPSFLEEFNRFWEPREVRYTGFDAFIPQLSVVLIIASGLRDQDSSRRDTMERHLREEIICRYIETWLDSLQGRARLTLSTLQTQALLTLAQQVRSAQADRVWNATGKLVRSSMTAGLHRDPSEFPDVSLFEGELRRRLWMTVVEMDLQASLLCGMPIMVHGGDFTCASPVNVDDLDLFDGMREPPTPKPLDQLTDSVFQVALAGSLLQRLRAVSAAAAGSDNILTYVTELTRYLQFLPSILRLNSTPAGDFGHLFGIVMLNIYVRRVLSYLYRSSSLSSPDGDAIPEAQTAGIQSSLTILSYQNFFDPGAVDSNLGDSIKHWDLFHIFCRGDIMQAALDACLYAQLSSLVPWTKTGVVLAIDSTLNCLMRRLSRNGSDVKDALRLSVVSQFIKSDSIQGNAETLMTEGAYNVLMACRQRLPPDHVFTSPRNDQVAESTYPAPPPTLQLVSENGGVSADLPEGSSGGWYAPFDLPPHVDIDDVVSDSPFLVGLGIDDIYSNL</sequence>
<evidence type="ECO:0000259" key="7">
    <source>
        <dbReference type="SMART" id="SM00906"/>
    </source>
</evidence>
<dbReference type="Proteomes" id="UP000750711">
    <property type="component" value="Unassembled WGS sequence"/>
</dbReference>
<dbReference type="GO" id="GO:0006351">
    <property type="term" value="P:DNA-templated transcription"/>
    <property type="evidence" value="ECO:0007669"/>
    <property type="project" value="InterPro"/>
</dbReference>
<evidence type="ECO:0000256" key="1">
    <source>
        <dbReference type="ARBA" id="ARBA00022723"/>
    </source>
</evidence>
<evidence type="ECO:0000256" key="3">
    <source>
        <dbReference type="ARBA" id="ARBA00023015"/>
    </source>
</evidence>
<evidence type="ECO:0000256" key="4">
    <source>
        <dbReference type="ARBA" id="ARBA00023125"/>
    </source>
</evidence>
<dbReference type="Pfam" id="PF04082">
    <property type="entry name" value="Fungal_trans"/>
    <property type="match status" value="1"/>
</dbReference>
<gene>
    <name evidence="8" type="ORF">GP486_002618</name>
</gene>
<protein>
    <recommendedName>
        <fullName evidence="7">Xylanolytic transcriptional activator regulatory domain-containing protein</fullName>
    </recommendedName>
</protein>
<dbReference type="GO" id="GO:0008270">
    <property type="term" value="F:zinc ion binding"/>
    <property type="evidence" value="ECO:0007669"/>
    <property type="project" value="InterPro"/>
</dbReference>
<dbReference type="GO" id="GO:0001228">
    <property type="term" value="F:DNA-binding transcription activator activity, RNA polymerase II-specific"/>
    <property type="evidence" value="ECO:0007669"/>
    <property type="project" value="TreeGrafter"/>
</dbReference>
<evidence type="ECO:0000313" key="8">
    <source>
        <dbReference type="EMBL" id="KAH0562725.1"/>
    </source>
</evidence>
<dbReference type="CDD" id="cd12148">
    <property type="entry name" value="fungal_TF_MHR"/>
    <property type="match status" value="1"/>
</dbReference>
<accession>A0A9P8RRJ6</accession>
<comment type="caution">
    <text evidence="8">The sequence shown here is derived from an EMBL/GenBank/DDBJ whole genome shotgun (WGS) entry which is preliminary data.</text>
</comment>
<keyword evidence="4" id="KW-0238">DNA-binding</keyword>
<name>A0A9P8RRJ6_9PEZI</name>
<keyword evidence="5" id="KW-0804">Transcription</keyword>
<dbReference type="AlphaFoldDB" id="A0A9P8RRJ6"/>
<dbReference type="InterPro" id="IPR007219">
    <property type="entry name" value="XnlR_reg_dom"/>
</dbReference>
<keyword evidence="9" id="KW-1185">Reference proteome</keyword>
<reference evidence="8" key="1">
    <citation type="submission" date="2021-03" db="EMBL/GenBank/DDBJ databases">
        <title>Comparative genomics and phylogenomic investigation of the class Geoglossomycetes provide insights into ecological specialization and systematics.</title>
        <authorList>
            <person name="Melie T."/>
            <person name="Pirro S."/>
            <person name="Miller A.N."/>
            <person name="Quandt A."/>
        </authorList>
    </citation>
    <scope>NUCLEOTIDE SEQUENCE</scope>
    <source>
        <strain evidence="8">CAQ_001_2017</strain>
    </source>
</reference>